<evidence type="ECO:0000256" key="1">
    <source>
        <dbReference type="SAM" id="MobiDB-lite"/>
    </source>
</evidence>
<dbReference type="EMBL" id="JACXVP010000004">
    <property type="protein sequence ID" value="KAG5611983.1"/>
    <property type="molecule type" value="Genomic_DNA"/>
</dbReference>
<gene>
    <name evidence="3" type="ORF">H5410_023264</name>
</gene>
<keyword evidence="2" id="KW-0812">Transmembrane</keyword>
<sequence>MEYATYIESIPQDQAVQLREKRCRTYGKITEDQLNSSIYPGSASSPSPEDAETYIRKTTNEEKRKHKGKRPWLFEWLQISVGLIFVSAWAVSRDT</sequence>
<dbReference type="Proteomes" id="UP000824120">
    <property type="component" value="Chromosome 4"/>
</dbReference>
<accession>A0A9J5ZIQ8</accession>
<evidence type="ECO:0000313" key="4">
    <source>
        <dbReference type="Proteomes" id="UP000824120"/>
    </source>
</evidence>
<organism evidence="3 4">
    <name type="scientific">Solanum commersonii</name>
    <name type="common">Commerson's wild potato</name>
    <name type="synonym">Commerson's nightshade</name>
    <dbReference type="NCBI Taxonomy" id="4109"/>
    <lineage>
        <taxon>Eukaryota</taxon>
        <taxon>Viridiplantae</taxon>
        <taxon>Streptophyta</taxon>
        <taxon>Embryophyta</taxon>
        <taxon>Tracheophyta</taxon>
        <taxon>Spermatophyta</taxon>
        <taxon>Magnoliopsida</taxon>
        <taxon>eudicotyledons</taxon>
        <taxon>Gunneridae</taxon>
        <taxon>Pentapetalae</taxon>
        <taxon>asterids</taxon>
        <taxon>lamiids</taxon>
        <taxon>Solanales</taxon>
        <taxon>Solanaceae</taxon>
        <taxon>Solanoideae</taxon>
        <taxon>Solaneae</taxon>
        <taxon>Solanum</taxon>
    </lineage>
</organism>
<dbReference type="AlphaFoldDB" id="A0A9J5ZIQ8"/>
<feature type="transmembrane region" description="Helical" evidence="2">
    <location>
        <begin position="72"/>
        <end position="91"/>
    </location>
</feature>
<proteinExistence type="predicted"/>
<reference evidence="3 4" key="1">
    <citation type="submission" date="2020-09" db="EMBL/GenBank/DDBJ databases">
        <title>De no assembly of potato wild relative species, Solanum commersonii.</title>
        <authorList>
            <person name="Cho K."/>
        </authorList>
    </citation>
    <scope>NUCLEOTIDE SEQUENCE [LARGE SCALE GENOMIC DNA]</scope>
    <source>
        <strain evidence="3">LZ3.2</strain>
        <tissue evidence="3">Leaf</tissue>
    </source>
</reference>
<comment type="caution">
    <text evidence="3">The sequence shown here is derived from an EMBL/GenBank/DDBJ whole genome shotgun (WGS) entry which is preliminary data.</text>
</comment>
<feature type="compositionally biased region" description="Low complexity" evidence="1">
    <location>
        <begin position="36"/>
        <end position="48"/>
    </location>
</feature>
<keyword evidence="2" id="KW-0472">Membrane</keyword>
<feature type="region of interest" description="Disordered" evidence="1">
    <location>
        <begin position="34"/>
        <end position="62"/>
    </location>
</feature>
<evidence type="ECO:0000313" key="3">
    <source>
        <dbReference type="EMBL" id="KAG5611983.1"/>
    </source>
</evidence>
<feature type="compositionally biased region" description="Basic and acidic residues" evidence="1">
    <location>
        <begin position="53"/>
        <end position="62"/>
    </location>
</feature>
<evidence type="ECO:0000256" key="2">
    <source>
        <dbReference type="SAM" id="Phobius"/>
    </source>
</evidence>
<keyword evidence="2" id="KW-1133">Transmembrane helix</keyword>
<keyword evidence="4" id="KW-1185">Reference proteome</keyword>
<protein>
    <submittedName>
        <fullName evidence="3">Uncharacterized protein</fullName>
    </submittedName>
</protein>
<name>A0A9J5ZIQ8_SOLCO</name>